<evidence type="ECO:0000256" key="1">
    <source>
        <dbReference type="ARBA" id="ARBA00023157"/>
    </source>
</evidence>
<reference evidence="4 5" key="2">
    <citation type="submission" date="2018-11" db="EMBL/GenBank/DDBJ databases">
        <authorList>
            <consortium name="Pathogen Informatics"/>
        </authorList>
    </citation>
    <scope>NUCLEOTIDE SEQUENCE [LARGE SCALE GENOMIC DNA]</scope>
    <source>
        <strain evidence="4 5">NST_G2</strain>
    </source>
</reference>
<dbReference type="PROSITE" id="PS00134">
    <property type="entry name" value="TRYPSIN_HIS"/>
    <property type="match status" value="1"/>
</dbReference>
<dbReference type="InterPro" id="IPR001254">
    <property type="entry name" value="Trypsin_dom"/>
</dbReference>
<dbReference type="GO" id="GO:0006508">
    <property type="term" value="P:proteolysis"/>
    <property type="evidence" value="ECO:0007669"/>
    <property type="project" value="InterPro"/>
</dbReference>
<comment type="similarity">
    <text evidence="2">Belongs to the peptidase S1 family. CLIP subfamily.</text>
</comment>
<dbReference type="InterPro" id="IPR043504">
    <property type="entry name" value="Peptidase_S1_PA_chymotrypsin"/>
</dbReference>
<dbReference type="SUPFAM" id="SSF50494">
    <property type="entry name" value="Trypsin-like serine proteases"/>
    <property type="match status" value="1"/>
</dbReference>
<dbReference type="GO" id="GO:0004252">
    <property type="term" value="F:serine-type endopeptidase activity"/>
    <property type="evidence" value="ECO:0007669"/>
    <property type="project" value="InterPro"/>
</dbReference>
<evidence type="ECO:0000259" key="3">
    <source>
        <dbReference type="PROSITE" id="PS50240"/>
    </source>
</evidence>
<dbReference type="SMART" id="SM00020">
    <property type="entry name" value="Tryp_SPc"/>
    <property type="match status" value="1"/>
</dbReference>
<dbReference type="Pfam" id="PF00089">
    <property type="entry name" value="Trypsin"/>
    <property type="match status" value="1"/>
</dbReference>
<keyword evidence="1" id="KW-1015">Disulfide bond</keyword>
<evidence type="ECO:0000256" key="2">
    <source>
        <dbReference type="ARBA" id="ARBA00024195"/>
    </source>
</evidence>
<evidence type="ECO:0000313" key="4">
    <source>
        <dbReference type="EMBL" id="VDM04089.1"/>
    </source>
</evidence>
<keyword evidence="5" id="KW-1185">Reference proteome</keyword>
<dbReference type="CDD" id="cd00190">
    <property type="entry name" value="Tryp_SPc"/>
    <property type="match status" value="1"/>
</dbReference>
<dbReference type="InterPro" id="IPR001314">
    <property type="entry name" value="Peptidase_S1A"/>
</dbReference>
<sequence>MTGLYTSLRGGYPYCGGTLIAPKWILTAAHCVEMAMNCIPFHTGESFSYTGLTNATLFARIGDHDLRQTEISEKDRIVQNIIVHPNYNLRSGSSEHDIALLHLRKPILADEGIDFACLPSHDSSVTRSKECTFAGWGAIARLRLLRYQNSPVLTESNVNVETNEFCQSHADVPASEGQACLATKTGNPCMGDTGAGIFCHDAQGR</sequence>
<feature type="domain" description="Peptidase S1" evidence="3">
    <location>
        <begin position="1"/>
        <end position="205"/>
    </location>
</feature>
<proteinExistence type="inferred from homology"/>
<organism evidence="6">
    <name type="scientific">Schistocephalus solidus</name>
    <name type="common">Tapeworm</name>
    <dbReference type="NCBI Taxonomy" id="70667"/>
    <lineage>
        <taxon>Eukaryota</taxon>
        <taxon>Metazoa</taxon>
        <taxon>Spiralia</taxon>
        <taxon>Lophotrochozoa</taxon>
        <taxon>Platyhelminthes</taxon>
        <taxon>Cestoda</taxon>
        <taxon>Eucestoda</taxon>
        <taxon>Diphyllobothriidea</taxon>
        <taxon>Diphyllobothriidae</taxon>
        <taxon>Schistocephalus</taxon>
    </lineage>
</organism>
<dbReference type="PROSITE" id="PS50240">
    <property type="entry name" value="TRYPSIN_DOM"/>
    <property type="match status" value="1"/>
</dbReference>
<dbReference type="WBParaSite" id="SSLN_0001837701-mRNA-1">
    <property type="protein sequence ID" value="SSLN_0001837701-mRNA-1"/>
    <property type="gene ID" value="SSLN_0001837701"/>
</dbReference>
<protein>
    <submittedName>
        <fullName evidence="6">Peptidase S1 domain-containing protein</fullName>
    </submittedName>
</protein>
<dbReference type="Gene3D" id="2.40.10.10">
    <property type="entry name" value="Trypsin-like serine proteases"/>
    <property type="match status" value="1"/>
</dbReference>
<dbReference type="EMBL" id="UYSU01042958">
    <property type="protein sequence ID" value="VDM04089.1"/>
    <property type="molecule type" value="Genomic_DNA"/>
</dbReference>
<dbReference type="InterPro" id="IPR051487">
    <property type="entry name" value="Ser/Thr_Proteases_Immune/Dev"/>
</dbReference>
<dbReference type="PRINTS" id="PR00722">
    <property type="entry name" value="CHYMOTRYPSIN"/>
</dbReference>
<dbReference type="STRING" id="70667.A0A183TMK5"/>
<name>A0A183TMK5_SCHSO</name>
<dbReference type="PANTHER" id="PTHR24256">
    <property type="entry name" value="TRYPTASE-RELATED"/>
    <property type="match status" value="1"/>
</dbReference>
<dbReference type="InterPro" id="IPR009003">
    <property type="entry name" value="Peptidase_S1_PA"/>
</dbReference>
<gene>
    <name evidence="4" type="ORF">SSLN_LOCUS17703</name>
</gene>
<dbReference type="OrthoDB" id="546450at2759"/>
<dbReference type="AlphaFoldDB" id="A0A183TMK5"/>
<evidence type="ECO:0000313" key="5">
    <source>
        <dbReference type="Proteomes" id="UP000275846"/>
    </source>
</evidence>
<dbReference type="Proteomes" id="UP000275846">
    <property type="component" value="Unassembled WGS sequence"/>
</dbReference>
<accession>A0A183TMK5</accession>
<dbReference type="InterPro" id="IPR018114">
    <property type="entry name" value="TRYPSIN_HIS"/>
</dbReference>
<reference evidence="6" key="1">
    <citation type="submission" date="2016-06" db="UniProtKB">
        <authorList>
            <consortium name="WormBaseParasite"/>
        </authorList>
    </citation>
    <scope>IDENTIFICATION</scope>
</reference>
<evidence type="ECO:0000313" key="6">
    <source>
        <dbReference type="WBParaSite" id="SSLN_0001837701-mRNA-1"/>
    </source>
</evidence>